<keyword evidence="1" id="KW-1133">Transmembrane helix</keyword>
<proteinExistence type="predicted"/>
<dbReference type="Proteomes" id="UP001148838">
    <property type="component" value="Unassembled WGS sequence"/>
</dbReference>
<dbReference type="InterPro" id="IPR000477">
    <property type="entry name" value="RT_dom"/>
</dbReference>
<evidence type="ECO:0000313" key="3">
    <source>
        <dbReference type="EMBL" id="KAJ4449171.1"/>
    </source>
</evidence>
<dbReference type="Pfam" id="PF00078">
    <property type="entry name" value="RVT_1"/>
    <property type="match status" value="1"/>
</dbReference>
<feature type="transmembrane region" description="Helical" evidence="1">
    <location>
        <begin position="48"/>
        <end position="69"/>
    </location>
</feature>
<keyword evidence="1" id="KW-0472">Membrane</keyword>
<evidence type="ECO:0000256" key="1">
    <source>
        <dbReference type="SAM" id="Phobius"/>
    </source>
</evidence>
<reference evidence="3 4" key="1">
    <citation type="journal article" date="2022" name="Allergy">
        <title>Genome assembly and annotation of Periplaneta americana reveal a comprehensive cockroach allergen profile.</title>
        <authorList>
            <person name="Wang L."/>
            <person name="Xiong Q."/>
            <person name="Saelim N."/>
            <person name="Wang L."/>
            <person name="Nong W."/>
            <person name="Wan A.T."/>
            <person name="Shi M."/>
            <person name="Liu X."/>
            <person name="Cao Q."/>
            <person name="Hui J.H.L."/>
            <person name="Sookrung N."/>
            <person name="Leung T.F."/>
            <person name="Tungtrongchitr A."/>
            <person name="Tsui S.K.W."/>
        </authorList>
    </citation>
    <scope>NUCLEOTIDE SEQUENCE [LARGE SCALE GENOMIC DNA]</scope>
    <source>
        <strain evidence="3">PWHHKU_190912</strain>
    </source>
</reference>
<name>A0ABQ8TR50_PERAM</name>
<evidence type="ECO:0000259" key="2">
    <source>
        <dbReference type="Pfam" id="PF00078"/>
    </source>
</evidence>
<sequence>MRLVIAEMVFGEGYLVRVKLDIYELDYSLNVFRMTQVARDLYRTFVSFQSFLVMIIFRNIYIGSIFALAKPYIIKPEFYVFLQHNEYLHLSHQQIAFFAASARSPMTKGTYATCMDLRISERMTNKVGLSTITPKKTVFSNQSTALELNRSLELGRMSHARTYAFYFRFNAEYYKEIRFSLFRCIGQFLSDASAIHCGLKQGDAPSPLHFNFALEYAIRKVQDNREGFELNVLHQLLVYADDVNMLGENPQTIMENTGILLEASNEIGLEVNHSERTKYMIMFRHRSIIVRNGNINIGNLSFEKMEQFKYPGATVTHINDTREEIKRRINMGNACYYVYL</sequence>
<keyword evidence="1" id="KW-0812">Transmembrane</keyword>
<organism evidence="3 4">
    <name type="scientific">Periplaneta americana</name>
    <name type="common">American cockroach</name>
    <name type="synonym">Blatta americana</name>
    <dbReference type="NCBI Taxonomy" id="6978"/>
    <lineage>
        <taxon>Eukaryota</taxon>
        <taxon>Metazoa</taxon>
        <taxon>Ecdysozoa</taxon>
        <taxon>Arthropoda</taxon>
        <taxon>Hexapoda</taxon>
        <taxon>Insecta</taxon>
        <taxon>Pterygota</taxon>
        <taxon>Neoptera</taxon>
        <taxon>Polyneoptera</taxon>
        <taxon>Dictyoptera</taxon>
        <taxon>Blattodea</taxon>
        <taxon>Blattoidea</taxon>
        <taxon>Blattidae</taxon>
        <taxon>Blattinae</taxon>
        <taxon>Periplaneta</taxon>
    </lineage>
</organism>
<dbReference type="EMBL" id="JAJSOF020000003">
    <property type="protein sequence ID" value="KAJ4449171.1"/>
    <property type="molecule type" value="Genomic_DNA"/>
</dbReference>
<accession>A0ABQ8TR50</accession>
<evidence type="ECO:0000313" key="4">
    <source>
        <dbReference type="Proteomes" id="UP001148838"/>
    </source>
</evidence>
<gene>
    <name evidence="3" type="ORF">ANN_00567</name>
</gene>
<dbReference type="PANTHER" id="PTHR47027">
    <property type="entry name" value="REVERSE TRANSCRIPTASE DOMAIN-CONTAINING PROTEIN"/>
    <property type="match status" value="1"/>
</dbReference>
<feature type="domain" description="Reverse transcriptase" evidence="2">
    <location>
        <begin position="178"/>
        <end position="314"/>
    </location>
</feature>
<protein>
    <recommendedName>
        <fullName evidence="2">Reverse transcriptase domain-containing protein</fullName>
    </recommendedName>
</protein>
<dbReference type="PANTHER" id="PTHR47027:SF29">
    <property type="entry name" value="C2H2-TYPE DOMAIN-CONTAINING PROTEIN"/>
    <property type="match status" value="1"/>
</dbReference>
<comment type="caution">
    <text evidence="3">The sequence shown here is derived from an EMBL/GenBank/DDBJ whole genome shotgun (WGS) entry which is preliminary data.</text>
</comment>
<keyword evidence="4" id="KW-1185">Reference proteome</keyword>